<evidence type="ECO:0000256" key="2">
    <source>
        <dbReference type="ARBA" id="ARBA00023125"/>
    </source>
</evidence>
<organism evidence="5 6">
    <name type="scientific">Alkalibaculum bacchi</name>
    <dbReference type="NCBI Taxonomy" id="645887"/>
    <lineage>
        <taxon>Bacteria</taxon>
        <taxon>Bacillati</taxon>
        <taxon>Bacillota</taxon>
        <taxon>Clostridia</taxon>
        <taxon>Eubacteriales</taxon>
        <taxon>Eubacteriaceae</taxon>
        <taxon>Alkalibaculum</taxon>
    </lineage>
</organism>
<dbReference type="RefSeq" id="WP_113921175.1">
    <property type="nucleotide sequence ID" value="NZ_QNRX01000014.1"/>
</dbReference>
<dbReference type="GO" id="GO:0003700">
    <property type="term" value="F:DNA-binding transcription factor activity"/>
    <property type="evidence" value="ECO:0007669"/>
    <property type="project" value="InterPro"/>
</dbReference>
<evidence type="ECO:0000259" key="4">
    <source>
        <dbReference type="PROSITE" id="PS51000"/>
    </source>
</evidence>
<dbReference type="Gene3D" id="3.40.50.1360">
    <property type="match status" value="1"/>
</dbReference>
<comment type="caution">
    <text evidence="5">The sequence shown here is derived from an EMBL/GenBank/DDBJ whole genome shotgun (WGS) entry which is preliminary data.</text>
</comment>
<evidence type="ECO:0000313" key="6">
    <source>
        <dbReference type="Proteomes" id="UP000253490"/>
    </source>
</evidence>
<dbReference type="SMART" id="SM01134">
    <property type="entry name" value="DeoRC"/>
    <property type="match status" value="1"/>
</dbReference>
<dbReference type="PANTHER" id="PTHR30363:SF44">
    <property type="entry name" value="AGA OPERON TRANSCRIPTIONAL REPRESSOR-RELATED"/>
    <property type="match status" value="1"/>
</dbReference>
<dbReference type="SMART" id="SM00420">
    <property type="entry name" value="HTH_DEOR"/>
    <property type="match status" value="1"/>
</dbReference>
<dbReference type="GO" id="GO:0003677">
    <property type="term" value="F:DNA binding"/>
    <property type="evidence" value="ECO:0007669"/>
    <property type="project" value="UniProtKB-KW"/>
</dbReference>
<protein>
    <submittedName>
        <fullName evidence="5">DeoR family transcriptional regulator</fullName>
    </submittedName>
</protein>
<dbReference type="SUPFAM" id="SSF46785">
    <property type="entry name" value="Winged helix' DNA-binding domain"/>
    <property type="match status" value="1"/>
</dbReference>
<dbReference type="Pfam" id="PF00455">
    <property type="entry name" value="DeoRC"/>
    <property type="match status" value="1"/>
</dbReference>
<dbReference type="OrthoDB" id="9797223at2"/>
<dbReference type="InterPro" id="IPR014036">
    <property type="entry name" value="DeoR-like_C"/>
</dbReference>
<name>A0A366I3K3_9FIRM</name>
<dbReference type="InterPro" id="IPR037171">
    <property type="entry name" value="NagB/RpiA_transferase-like"/>
</dbReference>
<evidence type="ECO:0000313" key="5">
    <source>
        <dbReference type="EMBL" id="RBP61348.1"/>
    </source>
</evidence>
<proteinExistence type="predicted"/>
<keyword evidence="1" id="KW-0805">Transcription regulation</keyword>
<dbReference type="Proteomes" id="UP000253490">
    <property type="component" value="Unassembled WGS sequence"/>
</dbReference>
<dbReference type="PROSITE" id="PS51000">
    <property type="entry name" value="HTH_DEOR_2"/>
    <property type="match status" value="1"/>
</dbReference>
<dbReference type="InterPro" id="IPR036390">
    <property type="entry name" value="WH_DNA-bd_sf"/>
</dbReference>
<keyword evidence="2" id="KW-0238">DNA-binding</keyword>
<evidence type="ECO:0000256" key="3">
    <source>
        <dbReference type="ARBA" id="ARBA00023163"/>
    </source>
</evidence>
<keyword evidence="6" id="KW-1185">Reference proteome</keyword>
<dbReference type="AlphaFoldDB" id="A0A366I3K3"/>
<evidence type="ECO:0000256" key="1">
    <source>
        <dbReference type="ARBA" id="ARBA00023015"/>
    </source>
</evidence>
<accession>A0A366I3K3</accession>
<dbReference type="InterPro" id="IPR050313">
    <property type="entry name" value="Carb_Metab_HTH_regulators"/>
</dbReference>
<keyword evidence="3" id="KW-0804">Transcription</keyword>
<reference evidence="5 6" key="1">
    <citation type="submission" date="2018-06" db="EMBL/GenBank/DDBJ databases">
        <title>Genomic Encyclopedia of Type Strains, Phase IV (KMG-IV): sequencing the most valuable type-strain genomes for metagenomic binning, comparative biology and taxonomic classification.</title>
        <authorList>
            <person name="Goeker M."/>
        </authorList>
    </citation>
    <scope>NUCLEOTIDE SEQUENCE [LARGE SCALE GENOMIC DNA]</scope>
    <source>
        <strain evidence="5 6">DSM 22112</strain>
    </source>
</reference>
<dbReference type="PRINTS" id="PR00037">
    <property type="entry name" value="HTHLACR"/>
</dbReference>
<dbReference type="PANTHER" id="PTHR30363">
    <property type="entry name" value="HTH-TYPE TRANSCRIPTIONAL REGULATOR SRLR-RELATED"/>
    <property type="match status" value="1"/>
</dbReference>
<dbReference type="PROSITE" id="PS00894">
    <property type="entry name" value="HTH_DEOR_1"/>
    <property type="match status" value="1"/>
</dbReference>
<gene>
    <name evidence="5" type="ORF">DES36_11430</name>
</gene>
<dbReference type="SUPFAM" id="SSF100950">
    <property type="entry name" value="NagB/RpiA/CoA transferase-like"/>
    <property type="match status" value="1"/>
</dbReference>
<sequence length="255" mass="28568">MITSRKIVERRNQIVEIINQNGMLRIADAIKLFKVSDETIRKDFAYLEEHGILKKVHGGAIANESDIISPVSIRKTENYDLKLKLATKAIELFNLKDNIIGLDIGSTITVLASLYAKMSNNIFITNSFPATQELISSKNTLICTGGEYHPHDMCFRGELAKNALQTFAMDVCFLGSSGVLHRDGICTTSFFDIDIKKELILRSRKSVVLLDHSKFEKSSLVQVADWSEIDLVITDDNIPNDNKSTISNFTELIII</sequence>
<dbReference type="EMBL" id="QNRX01000014">
    <property type="protein sequence ID" value="RBP61348.1"/>
    <property type="molecule type" value="Genomic_DNA"/>
</dbReference>
<dbReference type="InterPro" id="IPR018356">
    <property type="entry name" value="Tscrpt_reg_HTH_DeoR_CS"/>
</dbReference>
<dbReference type="Pfam" id="PF08220">
    <property type="entry name" value="HTH_DeoR"/>
    <property type="match status" value="1"/>
</dbReference>
<dbReference type="InterPro" id="IPR001034">
    <property type="entry name" value="DeoR_HTH"/>
</dbReference>
<feature type="domain" description="HTH deoR-type" evidence="4">
    <location>
        <begin position="7"/>
        <end position="62"/>
    </location>
</feature>